<evidence type="ECO:0000313" key="2">
    <source>
        <dbReference type="Proteomes" id="UP000234474"/>
    </source>
</evidence>
<name>A0A2I1CLT2_ASPN1</name>
<evidence type="ECO:0000313" key="1">
    <source>
        <dbReference type="EMBL" id="PKX98572.1"/>
    </source>
</evidence>
<proteinExistence type="predicted"/>
<dbReference type="EMBL" id="MSZS01000001">
    <property type="protein sequence ID" value="PKX98572.1"/>
    <property type="molecule type" value="Genomic_DNA"/>
</dbReference>
<dbReference type="GeneID" id="36533499"/>
<dbReference type="RefSeq" id="XP_024687167.1">
    <property type="nucleotide sequence ID" value="XM_024826174.1"/>
</dbReference>
<dbReference type="Proteomes" id="UP000234474">
    <property type="component" value="Unassembled WGS sequence"/>
</dbReference>
<keyword evidence="2" id="KW-1185">Reference proteome</keyword>
<gene>
    <name evidence="1" type="ORF">P174DRAFT_436994</name>
</gene>
<comment type="caution">
    <text evidence="1">The sequence shown here is derived from an EMBL/GenBank/DDBJ whole genome shotgun (WGS) entry which is preliminary data.</text>
</comment>
<protein>
    <submittedName>
        <fullName evidence="1">Uncharacterized protein</fullName>
    </submittedName>
</protein>
<organism evidence="1 2">
    <name type="scientific">Aspergillus novofumigatus (strain IBT 16806)</name>
    <dbReference type="NCBI Taxonomy" id="1392255"/>
    <lineage>
        <taxon>Eukaryota</taxon>
        <taxon>Fungi</taxon>
        <taxon>Dikarya</taxon>
        <taxon>Ascomycota</taxon>
        <taxon>Pezizomycotina</taxon>
        <taxon>Eurotiomycetes</taxon>
        <taxon>Eurotiomycetidae</taxon>
        <taxon>Eurotiales</taxon>
        <taxon>Aspergillaceae</taxon>
        <taxon>Aspergillus</taxon>
        <taxon>Aspergillus subgen. Fumigati</taxon>
    </lineage>
</organism>
<sequence length="89" mass="9918">MDSWSFMVALLSVCSLLFPISISDFLIIFLLSPLLFSDHGLCSFVHRLVFIVVSSSNHFRPGRRAIVDSTCANLVVPTCVPDIRVHRPS</sequence>
<dbReference type="VEuPathDB" id="FungiDB:P174DRAFT_436994"/>
<dbReference type="AlphaFoldDB" id="A0A2I1CLT2"/>
<accession>A0A2I1CLT2</accession>
<reference evidence="2" key="1">
    <citation type="journal article" date="2018" name="Proc. Natl. Acad. Sci. U.S.A.">
        <title>Linking secondary metabolites to gene clusters through genome sequencing of six diverse Aspergillus species.</title>
        <authorList>
            <person name="Kaerboelling I."/>
            <person name="Vesth T.C."/>
            <person name="Frisvad J.C."/>
            <person name="Nybo J.L."/>
            <person name="Theobald S."/>
            <person name="Kuo A."/>
            <person name="Bowyer P."/>
            <person name="Matsuda Y."/>
            <person name="Mondo S."/>
            <person name="Lyhne E.K."/>
            <person name="Kogle M.E."/>
            <person name="Clum A."/>
            <person name="Lipzen A."/>
            <person name="Salamov A."/>
            <person name="Ngan C.Y."/>
            <person name="Daum C."/>
            <person name="Chiniquy J."/>
            <person name="Barry K."/>
            <person name="LaButti K."/>
            <person name="Haridas S."/>
            <person name="Simmons B.A."/>
            <person name="Magnuson J.K."/>
            <person name="Mortensen U.H."/>
            <person name="Larsen T.O."/>
            <person name="Grigoriev I.V."/>
            <person name="Baker S.E."/>
            <person name="Andersen M.R."/>
        </authorList>
    </citation>
    <scope>NUCLEOTIDE SEQUENCE [LARGE SCALE GENOMIC DNA]</scope>
    <source>
        <strain evidence="2">IBT 16806</strain>
    </source>
</reference>